<dbReference type="Pfam" id="PF10321">
    <property type="entry name" value="7TM_GPCR_Srt"/>
    <property type="match status" value="1"/>
</dbReference>
<evidence type="ECO:0000313" key="2">
    <source>
        <dbReference type="EMBL" id="EYB86095.1"/>
    </source>
</evidence>
<dbReference type="Proteomes" id="UP000024635">
    <property type="component" value="Unassembled WGS sequence"/>
</dbReference>
<gene>
    <name evidence="2" type="primary">Acey_s0286.g1416</name>
    <name evidence="2" type="ORF">Y032_0286g1416</name>
</gene>
<comment type="caution">
    <text evidence="2">The sequence shown here is derived from an EMBL/GenBank/DDBJ whole genome shotgun (WGS) entry which is preliminary data.</text>
</comment>
<dbReference type="OrthoDB" id="5834342at2759"/>
<feature type="transmembrane region" description="Helical" evidence="1">
    <location>
        <begin position="77"/>
        <end position="96"/>
    </location>
</feature>
<evidence type="ECO:0000313" key="3">
    <source>
        <dbReference type="Proteomes" id="UP000024635"/>
    </source>
</evidence>
<evidence type="ECO:0000256" key="1">
    <source>
        <dbReference type="SAM" id="Phobius"/>
    </source>
</evidence>
<keyword evidence="1" id="KW-0472">Membrane</keyword>
<dbReference type="EMBL" id="JARK01001622">
    <property type="protein sequence ID" value="EYB86095.1"/>
    <property type="molecule type" value="Genomic_DNA"/>
</dbReference>
<keyword evidence="1" id="KW-0812">Transmembrane</keyword>
<dbReference type="PANTHER" id="PTHR23021:SF11">
    <property type="entry name" value="SERPENTINE RECEPTOR, CLASS T"/>
    <property type="match status" value="1"/>
</dbReference>
<keyword evidence="3" id="KW-1185">Reference proteome</keyword>
<dbReference type="AlphaFoldDB" id="A0A016S618"/>
<feature type="transmembrane region" description="Helical" evidence="1">
    <location>
        <begin position="35"/>
        <end position="57"/>
    </location>
</feature>
<feature type="transmembrane region" description="Helical" evidence="1">
    <location>
        <begin position="117"/>
        <end position="138"/>
    </location>
</feature>
<sequence length="174" mass="19628">MLLAHLFGVKTLYPDPTMYECTGTKDEFYPNLGIGLLYLLLGVIFQITYIPCVIVMNQPPLRSMPCFKVMYDNVPHAINNGIVIVSLIAFYPVICGSLAYRIWKKKSNKISAMTRQIILQSMVICGCHITGCFLYAYMQFFPVPTAFAVIGNLAWIGNHGNFSHLRNLGYTLFI</sequence>
<proteinExistence type="predicted"/>
<dbReference type="PANTHER" id="PTHR23021">
    <property type="entry name" value="SERPENTINE RECEPTOR, CLASS T"/>
    <property type="match status" value="1"/>
</dbReference>
<reference evidence="3" key="1">
    <citation type="journal article" date="2015" name="Nat. Genet.">
        <title>The genome and transcriptome of the zoonotic hookworm Ancylostoma ceylanicum identify infection-specific gene families.</title>
        <authorList>
            <person name="Schwarz E.M."/>
            <person name="Hu Y."/>
            <person name="Antoshechkin I."/>
            <person name="Miller M.M."/>
            <person name="Sternberg P.W."/>
            <person name="Aroian R.V."/>
        </authorList>
    </citation>
    <scope>NUCLEOTIDE SEQUENCE</scope>
    <source>
        <strain evidence="3">HY135</strain>
    </source>
</reference>
<dbReference type="InterPro" id="IPR019425">
    <property type="entry name" value="7TM_GPCR_serpentine_rcpt_Srt"/>
</dbReference>
<accession>A0A016S618</accession>
<protein>
    <recommendedName>
        <fullName evidence="4">7TM GPCR serpentine receptor class x (Srx) domain-containing protein</fullName>
    </recommendedName>
</protein>
<name>A0A016S618_9BILA</name>
<keyword evidence="1" id="KW-1133">Transmembrane helix</keyword>
<evidence type="ECO:0008006" key="4">
    <source>
        <dbReference type="Google" id="ProtNLM"/>
    </source>
</evidence>
<organism evidence="2 3">
    <name type="scientific">Ancylostoma ceylanicum</name>
    <dbReference type="NCBI Taxonomy" id="53326"/>
    <lineage>
        <taxon>Eukaryota</taxon>
        <taxon>Metazoa</taxon>
        <taxon>Ecdysozoa</taxon>
        <taxon>Nematoda</taxon>
        <taxon>Chromadorea</taxon>
        <taxon>Rhabditida</taxon>
        <taxon>Rhabditina</taxon>
        <taxon>Rhabditomorpha</taxon>
        <taxon>Strongyloidea</taxon>
        <taxon>Ancylostomatidae</taxon>
        <taxon>Ancylostomatinae</taxon>
        <taxon>Ancylostoma</taxon>
    </lineage>
</organism>